<proteinExistence type="predicted"/>
<dbReference type="InterPro" id="IPR036770">
    <property type="entry name" value="Ankyrin_rpt-contain_sf"/>
</dbReference>
<dbReference type="Gene3D" id="1.25.40.20">
    <property type="entry name" value="Ankyrin repeat-containing domain"/>
    <property type="match status" value="1"/>
</dbReference>
<evidence type="ECO:0000256" key="2">
    <source>
        <dbReference type="ARBA" id="ARBA00023043"/>
    </source>
</evidence>
<accession>A0A197ZX04</accession>
<name>A0A197ZX04_9BACL</name>
<comment type="caution">
    <text evidence="6">The sequence shown here is derived from an EMBL/GenBank/DDBJ whole genome shotgun (WGS) entry which is preliminary data.</text>
</comment>
<feature type="repeat" description="ANK" evidence="3">
    <location>
        <begin position="216"/>
        <end position="248"/>
    </location>
</feature>
<evidence type="ECO:0000259" key="5">
    <source>
        <dbReference type="Pfam" id="PF07833"/>
    </source>
</evidence>
<evidence type="ECO:0000256" key="3">
    <source>
        <dbReference type="PROSITE-ProRule" id="PRU00023"/>
    </source>
</evidence>
<dbReference type="EMBL" id="LYPB01000095">
    <property type="protein sequence ID" value="OAS13258.1"/>
    <property type="molecule type" value="Genomic_DNA"/>
</dbReference>
<evidence type="ECO:0000313" key="6">
    <source>
        <dbReference type="EMBL" id="OAS13258.1"/>
    </source>
</evidence>
<keyword evidence="4" id="KW-0732">Signal</keyword>
<feature type="signal peptide" evidence="4">
    <location>
        <begin position="1"/>
        <end position="27"/>
    </location>
</feature>
<feature type="chain" id="PRO_5008277588" description="Copper amine oxidase-like N-terminal domain-containing protein" evidence="4">
    <location>
        <begin position="28"/>
        <end position="286"/>
    </location>
</feature>
<dbReference type="SUPFAM" id="SSF55383">
    <property type="entry name" value="Copper amine oxidase, domain N"/>
    <property type="match status" value="1"/>
</dbReference>
<dbReference type="PROSITE" id="PS50297">
    <property type="entry name" value="ANK_REP_REGION"/>
    <property type="match status" value="1"/>
</dbReference>
<dbReference type="InterPro" id="IPR002110">
    <property type="entry name" value="Ankyrin_rpt"/>
</dbReference>
<gene>
    <name evidence="6" type="ORF">A8708_10680</name>
</gene>
<protein>
    <recommendedName>
        <fullName evidence="5">Copper amine oxidase-like N-terminal domain-containing protein</fullName>
    </recommendedName>
</protein>
<keyword evidence="1" id="KW-0677">Repeat</keyword>
<reference evidence="6 7" key="1">
    <citation type="submission" date="2016-05" db="EMBL/GenBank/DDBJ databases">
        <title>Paenibacillus sp. 1ZS3-15 nov., isolated from the rhizosphere soil.</title>
        <authorList>
            <person name="Zhang X.X."/>
            <person name="Zhang J."/>
        </authorList>
    </citation>
    <scope>NUCLEOTIDE SEQUENCE [LARGE SCALE GENOMIC DNA]</scope>
    <source>
        <strain evidence="6 7">1ZS3-15</strain>
    </source>
</reference>
<dbReference type="InterPro" id="IPR036582">
    <property type="entry name" value="Mao_N_sf"/>
</dbReference>
<dbReference type="PRINTS" id="PR01415">
    <property type="entry name" value="ANKYRIN"/>
</dbReference>
<dbReference type="InterPro" id="IPR012854">
    <property type="entry name" value="Cu_amine_oxidase-like_N"/>
</dbReference>
<dbReference type="SUPFAM" id="SSF48403">
    <property type="entry name" value="Ankyrin repeat"/>
    <property type="match status" value="1"/>
</dbReference>
<dbReference type="Gene3D" id="3.30.457.10">
    <property type="entry name" value="Copper amine oxidase-like, N-terminal domain"/>
    <property type="match status" value="1"/>
</dbReference>
<keyword evidence="2 3" id="KW-0040">ANK repeat</keyword>
<dbReference type="PANTHER" id="PTHR24171">
    <property type="entry name" value="ANKYRIN REPEAT DOMAIN-CONTAINING PROTEIN 39-RELATED"/>
    <property type="match status" value="1"/>
</dbReference>
<dbReference type="PROSITE" id="PS50088">
    <property type="entry name" value="ANK_REPEAT"/>
    <property type="match status" value="2"/>
</dbReference>
<evidence type="ECO:0000256" key="4">
    <source>
        <dbReference type="SAM" id="SignalP"/>
    </source>
</evidence>
<keyword evidence="7" id="KW-1185">Reference proteome</keyword>
<feature type="domain" description="Copper amine oxidase-like N-terminal" evidence="5">
    <location>
        <begin position="37"/>
        <end position="143"/>
    </location>
</feature>
<dbReference type="RefSeq" id="WP_068671438.1">
    <property type="nucleotide sequence ID" value="NZ_LYPB01000095.1"/>
</dbReference>
<evidence type="ECO:0000256" key="1">
    <source>
        <dbReference type="ARBA" id="ARBA00022737"/>
    </source>
</evidence>
<evidence type="ECO:0000313" key="7">
    <source>
        <dbReference type="Proteomes" id="UP000078454"/>
    </source>
</evidence>
<organism evidence="6 7">
    <name type="scientific">Paenibacillus oryzisoli</name>
    <dbReference type="NCBI Taxonomy" id="1850517"/>
    <lineage>
        <taxon>Bacteria</taxon>
        <taxon>Bacillati</taxon>
        <taxon>Bacillota</taxon>
        <taxon>Bacilli</taxon>
        <taxon>Bacillales</taxon>
        <taxon>Paenibacillaceae</taxon>
        <taxon>Paenibacillus</taxon>
    </lineage>
</organism>
<dbReference type="Proteomes" id="UP000078454">
    <property type="component" value="Unassembled WGS sequence"/>
</dbReference>
<dbReference type="OrthoDB" id="2612926at2"/>
<feature type="repeat" description="ANK" evidence="3">
    <location>
        <begin position="180"/>
        <end position="212"/>
    </location>
</feature>
<dbReference type="SMART" id="SM00248">
    <property type="entry name" value="ANK"/>
    <property type="match status" value="3"/>
</dbReference>
<dbReference type="Pfam" id="PF07833">
    <property type="entry name" value="Cu_amine_oxidN1"/>
    <property type="match status" value="1"/>
</dbReference>
<sequence length="286" mass="32288">MNRFRNFRTLIMVLGLLMFSVSSPRYAASDEPFRVFVNGFQVLFTQLPVLEEGSMLVQLRPIYEKLDIKIDWDETTQTITGSKNAFQISMTVNSTEASVDGKAVIIPIAPRIMYQSTFVPLRFVAESVGGDVTWDEKTNHINIITDKGYYVFLAAARNDLKQVKYWLNNGGGPDFKNKNDGLTTLSFAIQRNNVEMLEMLLKSSADPNLSLVGFGDFIRPLISAVFEKDPRIVQLLIEYGADVNHTTREGTALDTAKNLLKKQTNSSDKQNLEEIMKILENKMKSK</sequence>
<dbReference type="AlphaFoldDB" id="A0A197ZX04"/>
<dbReference type="STRING" id="1850517.A8708_10680"/>
<dbReference type="Pfam" id="PF12796">
    <property type="entry name" value="Ank_2"/>
    <property type="match status" value="1"/>
</dbReference>